<dbReference type="Proteomes" id="UP001642464">
    <property type="component" value="Unassembled WGS sequence"/>
</dbReference>
<evidence type="ECO:0000256" key="2">
    <source>
        <dbReference type="SAM" id="Phobius"/>
    </source>
</evidence>
<organism evidence="3 4">
    <name type="scientific">Durusdinium trenchii</name>
    <dbReference type="NCBI Taxonomy" id="1381693"/>
    <lineage>
        <taxon>Eukaryota</taxon>
        <taxon>Sar</taxon>
        <taxon>Alveolata</taxon>
        <taxon>Dinophyceae</taxon>
        <taxon>Suessiales</taxon>
        <taxon>Symbiodiniaceae</taxon>
        <taxon>Durusdinium</taxon>
    </lineage>
</organism>
<evidence type="ECO:0000313" key="4">
    <source>
        <dbReference type="Proteomes" id="UP001642464"/>
    </source>
</evidence>
<dbReference type="EMBL" id="CAXAMM010001314">
    <property type="protein sequence ID" value="CAK8991458.1"/>
    <property type="molecule type" value="Genomic_DNA"/>
</dbReference>
<dbReference type="InterPro" id="IPR036716">
    <property type="entry name" value="Pest_crys_N_sf"/>
</dbReference>
<accession>A0ABP0HP09</accession>
<proteinExistence type="predicted"/>
<keyword evidence="2" id="KW-0812">Transmembrane</keyword>
<keyword evidence="4" id="KW-1185">Reference proteome</keyword>
<evidence type="ECO:0000313" key="3">
    <source>
        <dbReference type="EMBL" id="CAK8991458.1"/>
    </source>
</evidence>
<reference evidence="3 4" key="1">
    <citation type="submission" date="2024-02" db="EMBL/GenBank/DDBJ databases">
        <authorList>
            <person name="Chen Y."/>
            <person name="Shah S."/>
            <person name="Dougan E. K."/>
            <person name="Thang M."/>
            <person name="Chan C."/>
        </authorList>
    </citation>
    <scope>NUCLEOTIDE SEQUENCE [LARGE SCALE GENOMIC DNA]</scope>
</reference>
<evidence type="ECO:0000256" key="1">
    <source>
        <dbReference type="SAM" id="MobiDB-lite"/>
    </source>
</evidence>
<feature type="region of interest" description="Disordered" evidence="1">
    <location>
        <begin position="257"/>
        <end position="278"/>
    </location>
</feature>
<name>A0ABP0HP09_9DINO</name>
<feature type="compositionally biased region" description="Polar residues" evidence="1">
    <location>
        <begin position="269"/>
        <end position="278"/>
    </location>
</feature>
<keyword evidence="2" id="KW-1133">Transmembrane helix</keyword>
<keyword evidence="2" id="KW-0472">Membrane</keyword>
<sequence>MDKDDKADLQGEAFGATVNLLSSWAMTGKPPSVAEIATASFGIATMAIGMFNPVLGAVAGMVFSLIGGALFPDNEDPPMVKMYKQIMEEVGTMMSSAQMEEEVADHKAELGAVMDELQWMPAMLGGTSTIDEAKKGKFPEDAERTLLTYNIMIQHDIAKTSYKIQTSSFGKAESSRATDRWSAAMLPLAQELILLQTNLIFNIGVHVKNSGAAAQRALDLLTDWQMWIDNNLAKAEEGNRLLSWQVVKWDKKTPSTLAPQPMGLGTPGHLSNQWDGCL</sequence>
<feature type="transmembrane region" description="Helical" evidence="2">
    <location>
        <begin position="50"/>
        <end position="71"/>
    </location>
</feature>
<comment type="caution">
    <text evidence="3">The sequence shown here is derived from an EMBL/GenBank/DDBJ whole genome shotgun (WGS) entry which is preliminary data.</text>
</comment>
<protein>
    <submittedName>
        <fullName evidence="3">Uncharacterized protein</fullName>
    </submittedName>
</protein>
<gene>
    <name evidence="3" type="ORF">SCF082_LOCUS2669</name>
</gene>
<dbReference type="Gene3D" id="1.20.190.10">
    <property type="entry name" value="Pesticidal crystal protein, N-terminal domain"/>
    <property type="match status" value="1"/>
</dbReference>